<dbReference type="Proteomes" id="UP000593565">
    <property type="component" value="Unassembled WGS sequence"/>
</dbReference>
<keyword evidence="2" id="KW-1185">Reference proteome</keyword>
<protein>
    <submittedName>
        <fullName evidence="1">Uncharacterized protein</fullName>
    </submittedName>
</protein>
<sequence length="69" mass="7498">MSSVLRMRTGEVTRSVPECCLVNRHGSTWRRPPQSLSTAPLLCVPPRVSFSISSNGSRICSLPEPGSDL</sequence>
<reference evidence="1 2" key="1">
    <citation type="submission" date="2020-02" db="EMBL/GenBank/DDBJ databases">
        <title>A chromosome-scale genome assembly of the black bullhead catfish (Ameiurus melas).</title>
        <authorList>
            <person name="Wen M."/>
            <person name="Zham M."/>
            <person name="Cabau C."/>
            <person name="Klopp C."/>
            <person name="Donnadieu C."/>
            <person name="Roques C."/>
            <person name="Bouchez O."/>
            <person name="Lampietro C."/>
            <person name="Jouanno E."/>
            <person name="Herpin A."/>
            <person name="Louis A."/>
            <person name="Berthelot C."/>
            <person name="Parey E."/>
            <person name="Roest-Crollius H."/>
            <person name="Braasch I."/>
            <person name="Postlethwait J."/>
            <person name="Robinson-Rechavi M."/>
            <person name="Echchiki A."/>
            <person name="Begum T."/>
            <person name="Montfort J."/>
            <person name="Schartl M."/>
            <person name="Bobe J."/>
            <person name="Guiguen Y."/>
        </authorList>
    </citation>
    <scope>NUCLEOTIDE SEQUENCE [LARGE SCALE GENOMIC DNA]</scope>
    <source>
        <strain evidence="1">M_S1</strain>
        <tissue evidence="1">Blood</tissue>
    </source>
</reference>
<organism evidence="1 2">
    <name type="scientific">Ameiurus melas</name>
    <name type="common">Black bullhead</name>
    <name type="synonym">Silurus melas</name>
    <dbReference type="NCBI Taxonomy" id="219545"/>
    <lineage>
        <taxon>Eukaryota</taxon>
        <taxon>Metazoa</taxon>
        <taxon>Chordata</taxon>
        <taxon>Craniata</taxon>
        <taxon>Vertebrata</taxon>
        <taxon>Euteleostomi</taxon>
        <taxon>Actinopterygii</taxon>
        <taxon>Neopterygii</taxon>
        <taxon>Teleostei</taxon>
        <taxon>Ostariophysi</taxon>
        <taxon>Siluriformes</taxon>
        <taxon>Ictaluridae</taxon>
        <taxon>Ameiurus</taxon>
    </lineage>
</organism>
<evidence type="ECO:0000313" key="2">
    <source>
        <dbReference type="Proteomes" id="UP000593565"/>
    </source>
</evidence>
<dbReference type="AlphaFoldDB" id="A0A7J6BEX3"/>
<gene>
    <name evidence="1" type="ORF">AMELA_G00003840</name>
</gene>
<proteinExistence type="predicted"/>
<dbReference type="EMBL" id="JAAGNN010000001">
    <property type="protein sequence ID" value="KAF4093604.1"/>
    <property type="molecule type" value="Genomic_DNA"/>
</dbReference>
<accession>A0A7J6BEX3</accession>
<name>A0A7J6BEX3_AMEME</name>
<comment type="caution">
    <text evidence="1">The sequence shown here is derived from an EMBL/GenBank/DDBJ whole genome shotgun (WGS) entry which is preliminary data.</text>
</comment>
<evidence type="ECO:0000313" key="1">
    <source>
        <dbReference type="EMBL" id="KAF4093604.1"/>
    </source>
</evidence>